<dbReference type="EMBL" id="JAHGAW010000011">
    <property type="protein sequence ID" value="MBT2188476.1"/>
    <property type="molecule type" value="Genomic_DNA"/>
</dbReference>
<dbReference type="InterPro" id="IPR020781">
    <property type="entry name" value="ATPase_OSCP/d_CS"/>
</dbReference>
<organism evidence="9 10">
    <name type="scientific">Sphingobium nicotianae</name>
    <dbReference type="NCBI Taxonomy" id="2782607"/>
    <lineage>
        <taxon>Bacteria</taxon>
        <taxon>Pseudomonadati</taxon>
        <taxon>Pseudomonadota</taxon>
        <taxon>Alphaproteobacteria</taxon>
        <taxon>Sphingomonadales</taxon>
        <taxon>Sphingomonadaceae</taxon>
        <taxon>Sphingobium</taxon>
    </lineage>
</organism>
<dbReference type="NCBIfam" id="NF004406">
    <property type="entry name" value="PRK05758.3-2"/>
    <property type="match status" value="1"/>
</dbReference>
<dbReference type="AlphaFoldDB" id="A0A9X1ISD6"/>
<evidence type="ECO:0000313" key="10">
    <source>
        <dbReference type="Proteomes" id="UP001138757"/>
    </source>
</evidence>
<comment type="similarity">
    <text evidence="8">Belongs to the ATPase delta chain family.</text>
</comment>
<dbReference type="Proteomes" id="UP001138757">
    <property type="component" value="Unassembled WGS sequence"/>
</dbReference>
<dbReference type="InterPro" id="IPR000711">
    <property type="entry name" value="ATPase_OSCP/dsu"/>
</dbReference>
<evidence type="ECO:0000256" key="6">
    <source>
        <dbReference type="ARBA" id="ARBA00023196"/>
    </source>
</evidence>
<gene>
    <name evidence="8" type="primary">atpH</name>
    <name evidence="9" type="ORF">KK488_16095</name>
</gene>
<dbReference type="GO" id="GO:0046933">
    <property type="term" value="F:proton-transporting ATP synthase activity, rotational mechanism"/>
    <property type="evidence" value="ECO:0007669"/>
    <property type="project" value="UniProtKB-UniRule"/>
</dbReference>
<dbReference type="NCBIfam" id="TIGR01145">
    <property type="entry name" value="ATP_synt_delta"/>
    <property type="match status" value="1"/>
</dbReference>
<dbReference type="GO" id="GO:0005886">
    <property type="term" value="C:plasma membrane"/>
    <property type="evidence" value="ECO:0007669"/>
    <property type="project" value="UniProtKB-SubCell"/>
</dbReference>
<evidence type="ECO:0000256" key="1">
    <source>
        <dbReference type="ARBA" id="ARBA00004370"/>
    </source>
</evidence>
<evidence type="ECO:0000256" key="7">
    <source>
        <dbReference type="ARBA" id="ARBA00023310"/>
    </source>
</evidence>
<keyword evidence="7 8" id="KW-0066">ATP synthesis</keyword>
<comment type="function">
    <text evidence="8">This protein is part of the stalk that links CF(0) to CF(1). It either transmits conformational changes from CF(0) to CF(1) or is implicated in proton conduction.</text>
</comment>
<evidence type="ECO:0000256" key="3">
    <source>
        <dbReference type="ARBA" id="ARBA00022781"/>
    </source>
</evidence>
<keyword evidence="10" id="KW-1185">Reference proteome</keyword>
<keyword evidence="2 8" id="KW-0813">Transport</keyword>
<evidence type="ECO:0000256" key="2">
    <source>
        <dbReference type="ARBA" id="ARBA00022448"/>
    </source>
</evidence>
<dbReference type="Gene3D" id="1.10.520.20">
    <property type="entry name" value="N-terminal domain of the delta subunit of the F1F0-ATP synthase"/>
    <property type="match status" value="1"/>
</dbReference>
<evidence type="ECO:0000256" key="4">
    <source>
        <dbReference type="ARBA" id="ARBA00023065"/>
    </source>
</evidence>
<evidence type="ECO:0000313" key="9">
    <source>
        <dbReference type="EMBL" id="MBT2188476.1"/>
    </source>
</evidence>
<dbReference type="PANTHER" id="PTHR11910">
    <property type="entry name" value="ATP SYNTHASE DELTA CHAIN"/>
    <property type="match status" value="1"/>
</dbReference>
<dbReference type="Pfam" id="PF00213">
    <property type="entry name" value="OSCP"/>
    <property type="match status" value="1"/>
</dbReference>
<dbReference type="NCBIfam" id="NF004402">
    <property type="entry name" value="PRK05758.2-2"/>
    <property type="match status" value="1"/>
</dbReference>
<comment type="subcellular location">
    <subcellularLocation>
        <location evidence="8">Cell membrane</location>
        <topology evidence="8">Peripheral membrane protein</topology>
    </subcellularLocation>
    <subcellularLocation>
        <location evidence="1">Membrane</location>
    </subcellularLocation>
</comment>
<protein>
    <recommendedName>
        <fullName evidence="8">ATP synthase subunit delta</fullName>
    </recommendedName>
    <alternativeName>
        <fullName evidence="8">ATP synthase F(1) sector subunit delta</fullName>
    </alternativeName>
    <alternativeName>
        <fullName evidence="8">F-type ATPase subunit delta</fullName>
        <shortName evidence="8">F-ATPase subunit delta</shortName>
    </alternativeName>
</protein>
<comment type="function">
    <text evidence="8">F(1)F(0) ATP synthase produces ATP from ADP in the presence of a proton or sodium gradient. F-type ATPases consist of two structural domains, F(1) containing the extramembraneous catalytic core and F(0) containing the membrane proton channel, linked together by a central stalk and a peripheral stalk. During catalysis, ATP synthesis in the catalytic domain of F(1) is coupled via a rotary mechanism of the central stalk subunits to proton translocation.</text>
</comment>
<keyword evidence="5 8" id="KW-0472">Membrane</keyword>
<dbReference type="InterPro" id="IPR026015">
    <property type="entry name" value="ATP_synth_OSCP/delta_N_sf"/>
</dbReference>
<evidence type="ECO:0000256" key="8">
    <source>
        <dbReference type="HAMAP-Rule" id="MF_01416"/>
    </source>
</evidence>
<sequence>MENSSGIQASLAGRYALALFELARDGKSLDSVAQSLATLKDALAQSADLKALTTSPLIARADAAKAVAAVADALKLDSLTTRTLGVLAQNRRLFQLPNVIRAFNTLLSAHKGETRAEVTSAFALTKTQQSALAKQLKARTGRDMALDLTVDPAVMGGLIVKMGSQMIDSSLRTRLNRLAQAMRG</sequence>
<keyword evidence="6 8" id="KW-0139">CF(1)</keyword>
<dbReference type="RefSeq" id="WP_214624734.1">
    <property type="nucleotide sequence ID" value="NZ_JAHGAW010000011.1"/>
</dbReference>
<comment type="caution">
    <text evidence="9">The sequence shown here is derived from an EMBL/GenBank/DDBJ whole genome shotgun (WGS) entry which is preliminary data.</text>
</comment>
<proteinExistence type="inferred from homology"/>
<keyword evidence="4 8" id="KW-0406">Ion transport</keyword>
<keyword evidence="3 8" id="KW-0375">Hydrogen ion transport</keyword>
<dbReference type="HAMAP" id="MF_01416">
    <property type="entry name" value="ATP_synth_delta_bact"/>
    <property type="match status" value="1"/>
</dbReference>
<dbReference type="PROSITE" id="PS00389">
    <property type="entry name" value="ATPASE_DELTA"/>
    <property type="match status" value="1"/>
</dbReference>
<accession>A0A9X1ISD6</accession>
<dbReference type="PRINTS" id="PR00125">
    <property type="entry name" value="ATPASEDELTA"/>
</dbReference>
<dbReference type="GO" id="GO:0045259">
    <property type="term" value="C:proton-transporting ATP synthase complex"/>
    <property type="evidence" value="ECO:0007669"/>
    <property type="project" value="UniProtKB-KW"/>
</dbReference>
<dbReference type="SUPFAM" id="SSF47928">
    <property type="entry name" value="N-terminal domain of the delta subunit of the F1F0-ATP synthase"/>
    <property type="match status" value="1"/>
</dbReference>
<name>A0A9X1ISD6_9SPHN</name>
<keyword evidence="8" id="KW-1003">Cell membrane</keyword>
<reference evidence="9" key="1">
    <citation type="submission" date="2021-05" db="EMBL/GenBank/DDBJ databases">
        <title>Genome of Sphingobium sp. strain.</title>
        <authorList>
            <person name="Fan R."/>
        </authorList>
    </citation>
    <scope>NUCLEOTIDE SEQUENCE</scope>
    <source>
        <strain evidence="9">H33</strain>
    </source>
</reference>
<evidence type="ECO:0000256" key="5">
    <source>
        <dbReference type="ARBA" id="ARBA00023136"/>
    </source>
</evidence>